<gene>
    <name evidence="1" type="ORF">BD410DRAFT_715968</name>
</gene>
<dbReference type="InterPro" id="IPR011009">
    <property type="entry name" value="Kinase-like_dom_sf"/>
</dbReference>
<evidence type="ECO:0000313" key="1">
    <source>
        <dbReference type="EMBL" id="TDL26471.1"/>
    </source>
</evidence>
<dbReference type="SUPFAM" id="SSF56112">
    <property type="entry name" value="Protein kinase-like (PK-like)"/>
    <property type="match status" value="1"/>
</dbReference>
<name>A0A4Y7QGV1_9AGAM</name>
<dbReference type="VEuPathDB" id="FungiDB:BD410DRAFT_715968"/>
<proteinExistence type="predicted"/>
<dbReference type="AlphaFoldDB" id="A0A4Y7QGV1"/>
<accession>A0A4Y7QGV1</accession>
<dbReference type="EMBL" id="ML170161">
    <property type="protein sequence ID" value="TDL26471.1"/>
    <property type="molecule type" value="Genomic_DNA"/>
</dbReference>
<dbReference type="Proteomes" id="UP000294933">
    <property type="component" value="Unassembled WGS sequence"/>
</dbReference>
<evidence type="ECO:0000313" key="2">
    <source>
        <dbReference type="Proteomes" id="UP000294933"/>
    </source>
</evidence>
<organism evidence="1 2">
    <name type="scientific">Rickenella mellea</name>
    <dbReference type="NCBI Taxonomy" id="50990"/>
    <lineage>
        <taxon>Eukaryota</taxon>
        <taxon>Fungi</taxon>
        <taxon>Dikarya</taxon>
        <taxon>Basidiomycota</taxon>
        <taxon>Agaricomycotina</taxon>
        <taxon>Agaricomycetes</taxon>
        <taxon>Hymenochaetales</taxon>
        <taxon>Rickenellaceae</taxon>
        <taxon>Rickenella</taxon>
    </lineage>
</organism>
<dbReference type="Gene3D" id="1.10.510.10">
    <property type="entry name" value="Transferase(Phosphotransferase) domain 1"/>
    <property type="match status" value="1"/>
</dbReference>
<dbReference type="OrthoDB" id="2685442at2759"/>
<reference evidence="1 2" key="1">
    <citation type="submission" date="2018-06" db="EMBL/GenBank/DDBJ databases">
        <title>A transcriptomic atlas of mushroom development highlights an independent origin of complex multicellularity.</title>
        <authorList>
            <consortium name="DOE Joint Genome Institute"/>
            <person name="Krizsan K."/>
            <person name="Almasi E."/>
            <person name="Merenyi Z."/>
            <person name="Sahu N."/>
            <person name="Viragh M."/>
            <person name="Koszo T."/>
            <person name="Mondo S."/>
            <person name="Kiss B."/>
            <person name="Balint B."/>
            <person name="Kues U."/>
            <person name="Barry K."/>
            <person name="Hegedus J.C."/>
            <person name="Henrissat B."/>
            <person name="Johnson J."/>
            <person name="Lipzen A."/>
            <person name="Ohm R."/>
            <person name="Nagy I."/>
            <person name="Pangilinan J."/>
            <person name="Yan J."/>
            <person name="Xiong Y."/>
            <person name="Grigoriev I.V."/>
            <person name="Hibbett D.S."/>
            <person name="Nagy L.G."/>
        </authorList>
    </citation>
    <scope>NUCLEOTIDE SEQUENCE [LARGE SCALE GENOMIC DNA]</scope>
    <source>
        <strain evidence="1 2">SZMC22713</strain>
    </source>
</reference>
<keyword evidence="2" id="KW-1185">Reference proteome</keyword>
<sequence length="78" mass="9078">MCVFCQRILREARVWASTSHENVIPLLGYWTNFRSDNPFPALVSPWCNDSTLLDHVVKMEKKICVCNRLELVSDADFF</sequence>
<protein>
    <recommendedName>
        <fullName evidence="3">Serine-threonine/tyrosine-protein kinase catalytic domain-containing protein</fullName>
    </recommendedName>
</protein>
<evidence type="ECO:0008006" key="3">
    <source>
        <dbReference type="Google" id="ProtNLM"/>
    </source>
</evidence>